<reference evidence="2 3" key="1">
    <citation type="submission" date="2019-03" db="EMBL/GenBank/DDBJ databases">
        <title>Genomic Encyclopedia of Type Strains, Phase IV (KMG-IV): sequencing the most valuable type-strain genomes for metagenomic binning, comparative biology and taxonomic classification.</title>
        <authorList>
            <person name="Goeker M."/>
        </authorList>
    </citation>
    <scope>NUCLEOTIDE SEQUENCE [LARGE SCALE GENOMIC DNA]</scope>
    <source>
        <strain evidence="2 3">DSM 45765</strain>
    </source>
</reference>
<evidence type="ECO:0008006" key="4">
    <source>
        <dbReference type="Google" id="ProtNLM"/>
    </source>
</evidence>
<sequence>MSEAGEPGAVPADAGRSSADLAELHAVLRKWRTEREEILADGRELARAVGLAAPPAQDSMSVLHAQATKQSLGELQRHNDALLQQVDSYIEKLAAALQDMQQGEEDAAEEFRRI</sequence>
<keyword evidence="1" id="KW-0175">Coiled coil</keyword>
<name>A0A4R2QYC3_9PSEU</name>
<dbReference type="Proteomes" id="UP000294911">
    <property type="component" value="Unassembled WGS sequence"/>
</dbReference>
<gene>
    <name evidence="2" type="ORF">EV191_10358</name>
</gene>
<proteinExistence type="predicted"/>
<comment type="caution">
    <text evidence="2">The sequence shown here is derived from an EMBL/GenBank/DDBJ whole genome shotgun (WGS) entry which is preliminary data.</text>
</comment>
<keyword evidence="3" id="KW-1185">Reference proteome</keyword>
<evidence type="ECO:0000313" key="2">
    <source>
        <dbReference type="EMBL" id="TCP54018.1"/>
    </source>
</evidence>
<organism evidence="2 3">
    <name type="scientific">Tamaricihabitans halophyticus</name>
    <dbReference type="NCBI Taxonomy" id="1262583"/>
    <lineage>
        <taxon>Bacteria</taxon>
        <taxon>Bacillati</taxon>
        <taxon>Actinomycetota</taxon>
        <taxon>Actinomycetes</taxon>
        <taxon>Pseudonocardiales</taxon>
        <taxon>Pseudonocardiaceae</taxon>
        <taxon>Tamaricihabitans</taxon>
    </lineage>
</organism>
<dbReference type="RefSeq" id="WP_132876806.1">
    <property type="nucleotide sequence ID" value="NZ_SLXQ01000003.1"/>
</dbReference>
<dbReference type="OrthoDB" id="3686990at2"/>
<dbReference type="EMBL" id="SLXQ01000003">
    <property type="protein sequence ID" value="TCP54018.1"/>
    <property type="molecule type" value="Genomic_DNA"/>
</dbReference>
<evidence type="ECO:0000313" key="3">
    <source>
        <dbReference type="Proteomes" id="UP000294911"/>
    </source>
</evidence>
<dbReference type="AlphaFoldDB" id="A0A4R2QYC3"/>
<evidence type="ECO:0000256" key="1">
    <source>
        <dbReference type="SAM" id="Coils"/>
    </source>
</evidence>
<accession>A0A4R2QYC3</accession>
<feature type="coiled-coil region" evidence="1">
    <location>
        <begin position="72"/>
        <end position="110"/>
    </location>
</feature>
<protein>
    <recommendedName>
        <fullName evidence="4">PE family protein</fullName>
    </recommendedName>
</protein>